<protein>
    <recommendedName>
        <fullName evidence="4">Lipoprotein</fullName>
    </recommendedName>
</protein>
<evidence type="ECO:0000313" key="3">
    <source>
        <dbReference type="Proteomes" id="UP000297739"/>
    </source>
</evidence>
<reference evidence="2 3" key="1">
    <citation type="submission" date="2019-04" db="EMBL/GenBank/DDBJ databases">
        <authorList>
            <person name="Feng G."/>
            <person name="Zhang J."/>
            <person name="Zhu H."/>
        </authorList>
    </citation>
    <scope>NUCLEOTIDE SEQUENCE [LARGE SCALE GENOMIC DNA]</scope>
    <source>
        <strain evidence="2 3">JCM 17223</strain>
    </source>
</reference>
<feature type="signal peptide" evidence="1">
    <location>
        <begin position="1"/>
        <end position="26"/>
    </location>
</feature>
<dbReference type="PROSITE" id="PS51257">
    <property type="entry name" value="PROKAR_LIPOPROTEIN"/>
    <property type="match status" value="1"/>
</dbReference>
<dbReference type="OrthoDB" id="661524at2"/>
<proteinExistence type="predicted"/>
<feature type="chain" id="PRO_5021263030" description="Lipoprotein" evidence="1">
    <location>
        <begin position="27"/>
        <end position="243"/>
    </location>
</feature>
<evidence type="ECO:0000313" key="2">
    <source>
        <dbReference type="EMBL" id="TGE16448.1"/>
    </source>
</evidence>
<name>A0A4Z0PM12_9BACT</name>
<evidence type="ECO:0008006" key="4">
    <source>
        <dbReference type="Google" id="ProtNLM"/>
    </source>
</evidence>
<keyword evidence="3" id="KW-1185">Reference proteome</keyword>
<gene>
    <name evidence="2" type="ORF">E5J99_09995</name>
</gene>
<dbReference type="RefSeq" id="WP_135497587.1">
    <property type="nucleotide sequence ID" value="NZ_SRLD01000016.1"/>
</dbReference>
<sequence>MKLRFTWVFAVGLGALSLASCSEKQAARDLTVQPDVTAQAGQVISSAQAVEWTHRFQKTHPNEMWDAFTDATIFNGILDQKGCLGLRIYHAVNKQGNNTFVLVGVNAVGDMTDGDISDESPTGPPHPFNSILVSTKIGEQKLLPVLKGGALIPVEQAADMTRTYRKLHPQGVWAGYFSAKVYRNLLAQPGCIGLRVYKGLKEGNEECFVMVGVNQAGADITEGEVYDMALPCPPNQVASRLMQ</sequence>
<dbReference type="AlphaFoldDB" id="A0A4Z0PM12"/>
<organism evidence="2 3">
    <name type="scientific">Hymenobacter elongatus</name>
    <dbReference type="NCBI Taxonomy" id="877208"/>
    <lineage>
        <taxon>Bacteria</taxon>
        <taxon>Pseudomonadati</taxon>
        <taxon>Bacteroidota</taxon>
        <taxon>Cytophagia</taxon>
        <taxon>Cytophagales</taxon>
        <taxon>Hymenobacteraceae</taxon>
        <taxon>Hymenobacter</taxon>
    </lineage>
</organism>
<keyword evidence="1" id="KW-0732">Signal</keyword>
<dbReference type="Proteomes" id="UP000297739">
    <property type="component" value="Unassembled WGS sequence"/>
</dbReference>
<comment type="caution">
    <text evidence="2">The sequence shown here is derived from an EMBL/GenBank/DDBJ whole genome shotgun (WGS) entry which is preliminary data.</text>
</comment>
<accession>A0A4Z0PM12</accession>
<evidence type="ECO:0000256" key="1">
    <source>
        <dbReference type="SAM" id="SignalP"/>
    </source>
</evidence>
<dbReference type="EMBL" id="SRLD01000016">
    <property type="protein sequence ID" value="TGE16448.1"/>
    <property type="molecule type" value="Genomic_DNA"/>
</dbReference>